<gene>
    <name evidence="3" type="ORF">K505DRAFT_195201</name>
</gene>
<accession>A0A6A6XAP9</accession>
<reference evidence="3" key="1">
    <citation type="journal article" date="2020" name="Stud. Mycol.">
        <title>101 Dothideomycetes genomes: a test case for predicting lifestyles and emergence of pathogens.</title>
        <authorList>
            <person name="Haridas S."/>
            <person name="Albert R."/>
            <person name="Binder M."/>
            <person name="Bloem J."/>
            <person name="Labutti K."/>
            <person name="Salamov A."/>
            <person name="Andreopoulos B."/>
            <person name="Baker S."/>
            <person name="Barry K."/>
            <person name="Bills G."/>
            <person name="Bluhm B."/>
            <person name="Cannon C."/>
            <person name="Castanera R."/>
            <person name="Culley D."/>
            <person name="Daum C."/>
            <person name="Ezra D."/>
            <person name="Gonzalez J."/>
            <person name="Henrissat B."/>
            <person name="Kuo A."/>
            <person name="Liang C."/>
            <person name="Lipzen A."/>
            <person name="Lutzoni F."/>
            <person name="Magnuson J."/>
            <person name="Mondo S."/>
            <person name="Nolan M."/>
            <person name="Ohm R."/>
            <person name="Pangilinan J."/>
            <person name="Park H.-J."/>
            <person name="Ramirez L."/>
            <person name="Alfaro M."/>
            <person name="Sun H."/>
            <person name="Tritt A."/>
            <person name="Yoshinaga Y."/>
            <person name="Zwiers L.-H."/>
            <person name="Turgeon B."/>
            <person name="Goodwin S."/>
            <person name="Spatafora J."/>
            <person name="Crous P."/>
            <person name="Grigoriev I."/>
        </authorList>
    </citation>
    <scope>NUCLEOTIDE SEQUENCE</scope>
    <source>
        <strain evidence="3">CBS 109.77</strain>
    </source>
</reference>
<dbReference type="PANTHER" id="PTHR10039">
    <property type="entry name" value="AMELOGENIN"/>
    <property type="match status" value="1"/>
</dbReference>
<organism evidence="3 4">
    <name type="scientific">Melanomma pulvis-pyrius CBS 109.77</name>
    <dbReference type="NCBI Taxonomy" id="1314802"/>
    <lineage>
        <taxon>Eukaryota</taxon>
        <taxon>Fungi</taxon>
        <taxon>Dikarya</taxon>
        <taxon>Ascomycota</taxon>
        <taxon>Pezizomycotina</taxon>
        <taxon>Dothideomycetes</taxon>
        <taxon>Pleosporomycetidae</taxon>
        <taxon>Pleosporales</taxon>
        <taxon>Melanommataceae</taxon>
        <taxon>Melanomma</taxon>
    </lineage>
</organism>
<dbReference type="Gene3D" id="3.40.50.300">
    <property type="entry name" value="P-loop containing nucleotide triphosphate hydrolases"/>
    <property type="match status" value="1"/>
</dbReference>
<dbReference type="Pfam" id="PF24883">
    <property type="entry name" value="NPHP3_N"/>
    <property type="match status" value="1"/>
</dbReference>
<evidence type="ECO:0000313" key="3">
    <source>
        <dbReference type="EMBL" id="KAF2793620.1"/>
    </source>
</evidence>
<sequence>ERSKILNWLSGTDPSTNFNTARKKHEKDTGKWLLHSEQFQSWKKTDGQIMWLYGIPGAGKTIIRFIMVDHVATEYDSQLDCRIAYYYFDFNDPGKQMLIGCLRSLVQQLCTQTRVIPEPIMSLYALSKGRSPSAAQLIGALTTSFHGDSNNYIVIDALDECKEEEGERERAAFFDALTELKN</sequence>
<evidence type="ECO:0000313" key="4">
    <source>
        <dbReference type="Proteomes" id="UP000799757"/>
    </source>
</evidence>
<evidence type="ECO:0000259" key="2">
    <source>
        <dbReference type="Pfam" id="PF24883"/>
    </source>
</evidence>
<dbReference type="SUPFAM" id="SSF52540">
    <property type="entry name" value="P-loop containing nucleoside triphosphate hydrolases"/>
    <property type="match status" value="1"/>
</dbReference>
<dbReference type="PANTHER" id="PTHR10039:SF16">
    <property type="entry name" value="GPI INOSITOL-DEACYLASE"/>
    <property type="match status" value="1"/>
</dbReference>
<dbReference type="InterPro" id="IPR027417">
    <property type="entry name" value="P-loop_NTPase"/>
</dbReference>
<feature type="domain" description="Nephrocystin 3-like N-terminal" evidence="2">
    <location>
        <begin position="28"/>
        <end position="165"/>
    </location>
</feature>
<dbReference type="AlphaFoldDB" id="A0A6A6XAP9"/>
<dbReference type="InterPro" id="IPR056884">
    <property type="entry name" value="NPHP3-like_N"/>
</dbReference>
<dbReference type="EMBL" id="MU001920">
    <property type="protein sequence ID" value="KAF2793620.1"/>
    <property type="molecule type" value="Genomic_DNA"/>
</dbReference>
<proteinExistence type="predicted"/>
<evidence type="ECO:0000256" key="1">
    <source>
        <dbReference type="ARBA" id="ARBA00022737"/>
    </source>
</evidence>
<keyword evidence="1" id="KW-0677">Repeat</keyword>
<keyword evidence="4" id="KW-1185">Reference proteome</keyword>
<feature type="non-terminal residue" evidence="3">
    <location>
        <position position="182"/>
    </location>
</feature>
<feature type="non-terminal residue" evidence="3">
    <location>
        <position position="1"/>
    </location>
</feature>
<name>A0A6A6XAP9_9PLEO</name>
<dbReference type="OrthoDB" id="195446at2759"/>
<protein>
    <recommendedName>
        <fullName evidence="2">Nephrocystin 3-like N-terminal domain-containing protein</fullName>
    </recommendedName>
</protein>
<dbReference type="Proteomes" id="UP000799757">
    <property type="component" value="Unassembled WGS sequence"/>
</dbReference>